<keyword evidence="14" id="KW-0460">Magnesium</keyword>
<keyword evidence="4" id="KW-0519">Myristate</keyword>
<dbReference type="PROSITE" id="PS51417">
    <property type="entry name" value="ARF"/>
    <property type="match status" value="1"/>
</dbReference>
<dbReference type="GO" id="GO:0015031">
    <property type="term" value="P:protein transport"/>
    <property type="evidence" value="ECO:0007669"/>
    <property type="project" value="UniProtKB-KW"/>
</dbReference>
<evidence type="ECO:0000256" key="3">
    <source>
        <dbReference type="ARBA" id="ARBA00022448"/>
    </source>
</evidence>
<reference evidence="16" key="2">
    <citation type="submission" date="2015-01" db="EMBL/GenBank/DDBJ databases">
        <title>Evolutionary Origins and Diversification of the Mycorrhizal Mutualists.</title>
        <authorList>
            <consortium name="DOE Joint Genome Institute"/>
            <consortium name="Mycorrhizal Genomics Consortium"/>
            <person name="Kohler A."/>
            <person name="Kuo A."/>
            <person name="Nagy L.G."/>
            <person name="Floudas D."/>
            <person name="Copeland A."/>
            <person name="Barry K.W."/>
            <person name="Cichocki N."/>
            <person name="Veneault-Fourrey C."/>
            <person name="LaButti K."/>
            <person name="Lindquist E.A."/>
            <person name="Lipzen A."/>
            <person name="Lundell T."/>
            <person name="Morin E."/>
            <person name="Murat C."/>
            <person name="Riley R."/>
            <person name="Ohm R."/>
            <person name="Sun H."/>
            <person name="Tunlid A."/>
            <person name="Henrissat B."/>
            <person name="Grigoriev I.V."/>
            <person name="Hibbett D.S."/>
            <person name="Martin F."/>
        </authorList>
    </citation>
    <scope>NUCLEOTIDE SEQUENCE [LARGE SCALE GENOMIC DNA]</scope>
    <source>
        <strain evidence="16">MAFF 305830</strain>
    </source>
</reference>
<evidence type="ECO:0000256" key="9">
    <source>
        <dbReference type="ARBA" id="ARBA00023134"/>
    </source>
</evidence>
<organism evidence="15 16">
    <name type="scientific">Serendipita vermifera MAFF 305830</name>
    <dbReference type="NCBI Taxonomy" id="933852"/>
    <lineage>
        <taxon>Eukaryota</taxon>
        <taxon>Fungi</taxon>
        <taxon>Dikarya</taxon>
        <taxon>Basidiomycota</taxon>
        <taxon>Agaricomycotina</taxon>
        <taxon>Agaricomycetes</taxon>
        <taxon>Sebacinales</taxon>
        <taxon>Serendipitaceae</taxon>
        <taxon>Serendipita</taxon>
    </lineage>
</organism>
<dbReference type="GO" id="GO:0005794">
    <property type="term" value="C:Golgi apparatus"/>
    <property type="evidence" value="ECO:0007669"/>
    <property type="project" value="UniProtKB-SubCell"/>
</dbReference>
<dbReference type="Proteomes" id="UP000054097">
    <property type="component" value="Unassembled WGS sequence"/>
</dbReference>
<dbReference type="FunFam" id="3.40.50.300:FF:003500">
    <property type="entry name" value="ADP-ribosylation factor 1"/>
    <property type="match status" value="1"/>
</dbReference>
<feature type="binding site" evidence="14">
    <location>
        <position position="11"/>
    </location>
    <ligand>
        <name>Mg(2+)</name>
        <dbReference type="ChEBI" id="CHEBI:18420"/>
    </ligand>
</feature>
<dbReference type="GO" id="GO:0046872">
    <property type="term" value="F:metal ion binding"/>
    <property type="evidence" value="ECO:0007669"/>
    <property type="project" value="UniProtKB-KW"/>
</dbReference>
<dbReference type="GO" id="GO:0003924">
    <property type="term" value="F:GTPase activity"/>
    <property type="evidence" value="ECO:0007669"/>
    <property type="project" value="InterPro"/>
</dbReference>
<dbReference type="PRINTS" id="PR00328">
    <property type="entry name" value="SAR1GTPBP"/>
</dbReference>
<dbReference type="PANTHER" id="PTHR11711">
    <property type="entry name" value="ADP RIBOSYLATION FACTOR-RELATED"/>
    <property type="match status" value="1"/>
</dbReference>
<evidence type="ECO:0000313" key="16">
    <source>
        <dbReference type="Proteomes" id="UP000054097"/>
    </source>
</evidence>
<evidence type="ECO:0000313" key="15">
    <source>
        <dbReference type="EMBL" id="KIM21854.1"/>
    </source>
</evidence>
<evidence type="ECO:0000256" key="11">
    <source>
        <dbReference type="ARBA" id="ARBA00053326"/>
    </source>
</evidence>
<evidence type="ECO:0000256" key="5">
    <source>
        <dbReference type="ARBA" id="ARBA00022741"/>
    </source>
</evidence>
<dbReference type="HOGENOM" id="CLU_040729_9_3_1"/>
<keyword evidence="14" id="KW-0479">Metal-binding</keyword>
<comment type="function">
    <text evidence="11">GTP-binding protein involved in protein trafficking; may modulate vesicle budding and uncoating within the Golgi apparatus.</text>
</comment>
<evidence type="ECO:0000256" key="7">
    <source>
        <dbReference type="ARBA" id="ARBA00022927"/>
    </source>
</evidence>
<keyword evidence="6" id="KW-0931">ER-Golgi transport</keyword>
<keyword evidence="9 13" id="KW-0342">GTP-binding</keyword>
<dbReference type="InterPro" id="IPR027417">
    <property type="entry name" value="P-loop_NTPase"/>
</dbReference>
<evidence type="ECO:0000256" key="8">
    <source>
        <dbReference type="ARBA" id="ARBA00023034"/>
    </source>
</evidence>
<reference evidence="15 16" key="1">
    <citation type="submission" date="2014-04" db="EMBL/GenBank/DDBJ databases">
        <authorList>
            <consortium name="DOE Joint Genome Institute"/>
            <person name="Kuo A."/>
            <person name="Zuccaro A."/>
            <person name="Kohler A."/>
            <person name="Nagy L.G."/>
            <person name="Floudas D."/>
            <person name="Copeland A."/>
            <person name="Barry K.W."/>
            <person name="Cichocki N."/>
            <person name="Veneault-Fourrey C."/>
            <person name="LaButti K."/>
            <person name="Lindquist E.A."/>
            <person name="Lipzen A."/>
            <person name="Lundell T."/>
            <person name="Morin E."/>
            <person name="Murat C."/>
            <person name="Sun H."/>
            <person name="Tunlid A."/>
            <person name="Henrissat B."/>
            <person name="Grigoriev I.V."/>
            <person name="Hibbett D.S."/>
            <person name="Martin F."/>
            <person name="Nordberg H.P."/>
            <person name="Cantor M.N."/>
            <person name="Hua S.X."/>
        </authorList>
    </citation>
    <scope>NUCLEOTIDE SEQUENCE [LARGE SCALE GENOMIC DNA]</scope>
    <source>
        <strain evidence="15 16">MAFF 305830</strain>
    </source>
</reference>
<evidence type="ECO:0000256" key="6">
    <source>
        <dbReference type="ARBA" id="ARBA00022892"/>
    </source>
</evidence>
<feature type="binding site" evidence="13">
    <location>
        <begin position="4"/>
        <end position="11"/>
    </location>
    <ligand>
        <name>GTP</name>
        <dbReference type="ChEBI" id="CHEBI:37565"/>
    </ligand>
</feature>
<name>A0A0C3AP54_SERVB</name>
<dbReference type="InterPro" id="IPR024156">
    <property type="entry name" value="Small_GTPase_ARF"/>
</dbReference>
<evidence type="ECO:0000256" key="13">
    <source>
        <dbReference type="PIRSR" id="PIRSR606689-1"/>
    </source>
</evidence>
<comment type="subcellular location">
    <subcellularLocation>
        <location evidence="1">Golgi apparatus</location>
    </subcellularLocation>
</comment>
<dbReference type="InterPro" id="IPR006689">
    <property type="entry name" value="Small_GTPase_ARF/SAR"/>
</dbReference>
<dbReference type="EMBL" id="KN824370">
    <property type="protein sequence ID" value="KIM21854.1"/>
    <property type="molecule type" value="Genomic_DNA"/>
</dbReference>
<keyword evidence="8" id="KW-0333">Golgi apparatus</keyword>
<keyword evidence="3" id="KW-0813">Transport</keyword>
<protein>
    <recommendedName>
        <fullName evidence="12">ADP-ribosylation factor</fullName>
    </recommendedName>
</protein>
<keyword evidence="10" id="KW-0449">Lipoprotein</keyword>
<keyword evidence="7" id="KW-0653">Protein transport</keyword>
<feature type="binding site" evidence="14">
    <location>
        <position position="31"/>
    </location>
    <ligand>
        <name>Mg(2+)</name>
        <dbReference type="ChEBI" id="CHEBI:18420"/>
    </ligand>
</feature>
<dbReference type="SMART" id="SM00178">
    <property type="entry name" value="SAR"/>
    <property type="match status" value="1"/>
</dbReference>
<dbReference type="AlphaFoldDB" id="A0A0C3AP54"/>
<dbReference type="OrthoDB" id="2983126at2759"/>
<dbReference type="SMART" id="SM00177">
    <property type="entry name" value="ARF"/>
    <property type="match status" value="1"/>
</dbReference>
<evidence type="ECO:0000256" key="1">
    <source>
        <dbReference type="ARBA" id="ARBA00004555"/>
    </source>
</evidence>
<keyword evidence="16" id="KW-1185">Reference proteome</keyword>
<keyword evidence="5 13" id="KW-0547">Nucleotide-binding</keyword>
<feature type="binding site" evidence="13">
    <location>
        <begin position="109"/>
        <end position="112"/>
    </location>
    <ligand>
        <name>GTP</name>
        <dbReference type="ChEBI" id="CHEBI:37565"/>
    </ligand>
</feature>
<comment type="similarity">
    <text evidence="2">Belongs to the small GTPase superfamily. Arf family.</text>
</comment>
<accession>A0A0C3AP54</accession>
<evidence type="ECO:0000256" key="12">
    <source>
        <dbReference type="ARBA" id="ARBA00070396"/>
    </source>
</evidence>
<evidence type="ECO:0000256" key="4">
    <source>
        <dbReference type="ARBA" id="ARBA00022707"/>
    </source>
</evidence>
<dbReference type="GO" id="GO:0016192">
    <property type="term" value="P:vesicle-mediated transport"/>
    <property type="evidence" value="ECO:0007669"/>
    <property type="project" value="UniProtKB-KW"/>
</dbReference>
<sequence length="177" mass="19637">MMFGLDGAGKTSIVNRFKDRKAPNLPPTTKTIGFNVDTVSLPFATVVIWDAGGQPKIRPLWHCYYHNGDAFIFVVSALDSGRLLEAREEIHRMCKDRHIWRCPLLVLVNKSEPLGSISNPNATPVEFVGAVLDVATSGFRVWTIRAVSALTGEGLDDAFKWLSDRVTSARLQRSESH</sequence>
<proteinExistence type="inferred from homology"/>
<dbReference type="CDD" id="cd00878">
    <property type="entry name" value="Arf_Arl"/>
    <property type="match status" value="1"/>
</dbReference>
<evidence type="ECO:0000256" key="2">
    <source>
        <dbReference type="ARBA" id="ARBA00010290"/>
    </source>
</evidence>
<evidence type="ECO:0000256" key="10">
    <source>
        <dbReference type="ARBA" id="ARBA00023288"/>
    </source>
</evidence>
<dbReference type="Gene3D" id="3.40.50.300">
    <property type="entry name" value="P-loop containing nucleotide triphosphate hydrolases"/>
    <property type="match status" value="1"/>
</dbReference>
<evidence type="ECO:0000256" key="14">
    <source>
        <dbReference type="PIRSR" id="PIRSR606689-2"/>
    </source>
</evidence>
<dbReference type="SUPFAM" id="SSF52540">
    <property type="entry name" value="P-loop containing nucleoside triphosphate hydrolases"/>
    <property type="match status" value="1"/>
</dbReference>
<feature type="binding site" evidence="13">
    <location>
        <position position="53"/>
    </location>
    <ligand>
        <name>GTP</name>
        <dbReference type="ChEBI" id="CHEBI:37565"/>
    </ligand>
</feature>
<gene>
    <name evidence="15" type="ORF">M408DRAFT_300286</name>
</gene>
<dbReference type="Pfam" id="PF00025">
    <property type="entry name" value="Arf"/>
    <property type="match status" value="1"/>
</dbReference>
<dbReference type="STRING" id="933852.A0A0C3AP54"/>
<dbReference type="GO" id="GO:0005525">
    <property type="term" value="F:GTP binding"/>
    <property type="evidence" value="ECO:0007669"/>
    <property type="project" value="UniProtKB-KW"/>
</dbReference>